<name>A0ABV4J3Y6_9ACTN</name>
<keyword evidence="2" id="KW-0812">Transmembrane</keyword>
<gene>
    <name evidence="3" type="ORF">KYY02_24085</name>
</gene>
<keyword evidence="2" id="KW-1133">Transmembrane helix</keyword>
<dbReference type="Proteomes" id="UP001567537">
    <property type="component" value="Unassembled WGS sequence"/>
</dbReference>
<feature type="transmembrane region" description="Helical" evidence="2">
    <location>
        <begin position="41"/>
        <end position="62"/>
    </location>
</feature>
<evidence type="ECO:0000256" key="1">
    <source>
        <dbReference type="SAM" id="MobiDB-lite"/>
    </source>
</evidence>
<evidence type="ECO:0000313" key="4">
    <source>
        <dbReference type="Proteomes" id="UP001567537"/>
    </source>
</evidence>
<evidence type="ECO:0000313" key="3">
    <source>
        <dbReference type="EMBL" id="MEZ3181655.1"/>
    </source>
</evidence>
<accession>A0ABV4J3Y6</accession>
<proteinExistence type="predicted"/>
<organism evidence="3 4">
    <name type="scientific">Streptomyces pimonensis</name>
    <dbReference type="NCBI Taxonomy" id="2860288"/>
    <lineage>
        <taxon>Bacteria</taxon>
        <taxon>Bacillati</taxon>
        <taxon>Actinomycetota</taxon>
        <taxon>Actinomycetes</taxon>
        <taxon>Kitasatosporales</taxon>
        <taxon>Streptomycetaceae</taxon>
        <taxon>Streptomyces</taxon>
    </lineage>
</organism>
<dbReference type="RefSeq" id="WP_371241445.1">
    <property type="nucleotide sequence ID" value="NZ_JAHWZY010000029.1"/>
</dbReference>
<feature type="region of interest" description="Disordered" evidence="1">
    <location>
        <begin position="1"/>
        <end position="26"/>
    </location>
</feature>
<evidence type="ECO:0000256" key="2">
    <source>
        <dbReference type="SAM" id="Phobius"/>
    </source>
</evidence>
<keyword evidence="4" id="KW-1185">Reference proteome</keyword>
<dbReference type="EMBL" id="JAHWZY010000029">
    <property type="protein sequence ID" value="MEZ3181655.1"/>
    <property type="molecule type" value="Genomic_DNA"/>
</dbReference>
<comment type="caution">
    <text evidence="3">The sequence shown here is derived from an EMBL/GenBank/DDBJ whole genome shotgun (WGS) entry which is preliminary data.</text>
</comment>
<keyword evidence="2" id="KW-0472">Membrane</keyword>
<reference evidence="3 4" key="1">
    <citation type="journal article" date="2021" name="Res Sq">
        <title>Streptomyces Pimoensis sp. nov., Isolated From the Taklimakan Desert in Xinjiang, China.</title>
        <authorList>
            <person name="Zhang P."/>
            <person name="Luo X."/>
            <person name="Luo X."/>
            <person name="Liu Z."/>
            <person name="Xia Z."/>
            <person name="Wan C."/>
            <person name="zhang L."/>
        </authorList>
    </citation>
    <scope>NUCLEOTIDE SEQUENCE [LARGE SCALE GENOMIC DNA]</scope>
    <source>
        <strain evidence="3 4">TRM75549</strain>
    </source>
</reference>
<protein>
    <submittedName>
        <fullName evidence="3">Cellulase</fullName>
    </submittedName>
</protein>
<feature type="compositionally biased region" description="Low complexity" evidence="1">
    <location>
        <begin position="89"/>
        <end position="120"/>
    </location>
</feature>
<sequence>MDDFEHELSRMMRDSRQPAPFRSEHQERLYQGIRARRRSRMLWRAGGSALAVAGLSVGLALLPGADSRSLPADRGPLPATGPTPPPGPTASATSVPSADPSVSRPPTSTSGTTGTGTTSPGHGGVPPSLPPSTTPSATGRDSTVPPSATTAPTTAPSSTPPARSPSATADEEPPGSG</sequence>
<feature type="compositionally biased region" description="Low complexity" evidence="1">
    <location>
        <begin position="134"/>
        <end position="157"/>
    </location>
</feature>
<feature type="compositionally biased region" description="Pro residues" evidence="1">
    <location>
        <begin position="79"/>
        <end position="88"/>
    </location>
</feature>
<feature type="region of interest" description="Disordered" evidence="1">
    <location>
        <begin position="64"/>
        <end position="177"/>
    </location>
</feature>